<reference evidence="1 2" key="1">
    <citation type="submission" date="2020-10" db="EMBL/GenBank/DDBJ databases">
        <title>The Coptis chinensis genome and diversification of protoberbering-type alkaloids.</title>
        <authorList>
            <person name="Wang B."/>
            <person name="Shu S."/>
            <person name="Song C."/>
            <person name="Liu Y."/>
        </authorList>
    </citation>
    <scope>NUCLEOTIDE SEQUENCE [LARGE SCALE GENOMIC DNA]</scope>
    <source>
        <strain evidence="1">HL-2020</strain>
        <tissue evidence="1">Leaf</tissue>
    </source>
</reference>
<name>A0A835M3B7_9MAGN</name>
<sequence length="196" mass="21728">MLKILDLSVPSRRLMTREFHWPCAINSLTFASFAKNGCTGAARMLLEYGASVEAKAKVGFLPFDNFLSVPKGLSPLNRLSRGTDSKKLHELVHSHLVEQRKCKGIATSSMMYELEDEISSIIGLNDLREQLRKWAKGMILDEKRRALRLKIGALRAPHMAFLGNPGTGNFFTSALSALPALPPIVFFCKEICAPPI</sequence>
<protein>
    <submittedName>
        <fullName evidence="1">Uncharacterized protein</fullName>
    </submittedName>
</protein>
<keyword evidence="2" id="KW-1185">Reference proteome</keyword>
<accession>A0A835M3B7</accession>
<dbReference type="OrthoDB" id="2423195at2759"/>
<dbReference type="GO" id="GO:0016887">
    <property type="term" value="F:ATP hydrolysis activity"/>
    <property type="evidence" value="ECO:0007669"/>
    <property type="project" value="TreeGrafter"/>
</dbReference>
<dbReference type="PANTHER" id="PTHR43392">
    <property type="entry name" value="AAA-TYPE ATPASE FAMILY PROTEIN / ANKYRIN REPEAT FAMILY PROTEIN"/>
    <property type="match status" value="1"/>
</dbReference>
<proteinExistence type="predicted"/>
<dbReference type="AlphaFoldDB" id="A0A835M3B7"/>
<evidence type="ECO:0000313" key="1">
    <source>
        <dbReference type="EMBL" id="KAF9612474.1"/>
    </source>
</evidence>
<organism evidence="1 2">
    <name type="scientific">Coptis chinensis</name>
    <dbReference type="NCBI Taxonomy" id="261450"/>
    <lineage>
        <taxon>Eukaryota</taxon>
        <taxon>Viridiplantae</taxon>
        <taxon>Streptophyta</taxon>
        <taxon>Embryophyta</taxon>
        <taxon>Tracheophyta</taxon>
        <taxon>Spermatophyta</taxon>
        <taxon>Magnoliopsida</taxon>
        <taxon>Ranunculales</taxon>
        <taxon>Ranunculaceae</taxon>
        <taxon>Coptidoideae</taxon>
        <taxon>Coptis</taxon>
    </lineage>
</organism>
<gene>
    <name evidence="1" type="ORF">IFM89_000222</name>
</gene>
<dbReference type="Proteomes" id="UP000631114">
    <property type="component" value="Unassembled WGS sequence"/>
</dbReference>
<dbReference type="EMBL" id="JADFTS010000003">
    <property type="protein sequence ID" value="KAF9612474.1"/>
    <property type="molecule type" value="Genomic_DNA"/>
</dbReference>
<dbReference type="PANTHER" id="PTHR43392:SF2">
    <property type="entry name" value="AAA-TYPE ATPASE FAMILY PROTEIN _ ANKYRIN REPEAT FAMILY PROTEIN"/>
    <property type="match status" value="1"/>
</dbReference>
<dbReference type="InterPro" id="IPR050773">
    <property type="entry name" value="CbxX/CfxQ_RuBisCO_ESX"/>
</dbReference>
<comment type="caution">
    <text evidence="1">The sequence shown here is derived from an EMBL/GenBank/DDBJ whole genome shotgun (WGS) entry which is preliminary data.</text>
</comment>
<evidence type="ECO:0000313" key="2">
    <source>
        <dbReference type="Proteomes" id="UP000631114"/>
    </source>
</evidence>